<name>A0A8H4NI11_9HYPO</name>
<evidence type="ECO:0000313" key="3">
    <source>
        <dbReference type="Proteomes" id="UP000536711"/>
    </source>
</evidence>
<organism evidence="2 3">
    <name type="scientific">Fusarium acutatum</name>
    <dbReference type="NCBI Taxonomy" id="78861"/>
    <lineage>
        <taxon>Eukaryota</taxon>
        <taxon>Fungi</taxon>
        <taxon>Dikarya</taxon>
        <taxon>Ascomycota</taxon>
        <taxon>Pezizomycotina</taxon>
        <taxon>Sordariomycetes</taxon>
        <taxon>Hypocreomycetidae</taxon>
        <taxon>Hypocreales</taxon>
        <taxon>Nectriaceae</taxon>
        <taxon>Fusarium</taxon>
        <taxon>Fusarium fujikuroi species complex</taxon>
    </lineage>
</organism>
<accession>A0A8H4NI11</accession>
<evidence type="ECO:0000256" key="1">
    <source>
        <dbReference type="SAM" id="MobiDB-lite"/>
    </source>
</evidence>
<gene>
    <name evidence="2" type="ORF">FACUT_4738</name>
</gene>
<dbReference type="EMBL" id="JAADJF010000110">
    <property type="protein sequence ID" value="KAF4438629.1"/>
    <property type="molecule type" value="Genomic_DNA"/>
</dbReference>
<dbReference type="AlphaFoldDB" id="A0A8H4NI11"/>
<protein>
    <submittedName>
        <fullName evidence="2">Uncharacterized protein</fullName>
    </submittedName>
</protein>
<reference evidence="2 3" key="1">
    <citation type="submission" date="2020-01" db="EMBL/GenBank/DDBJ databases">
        <title>Identification and distribution of gene clusters putatively required for synthesis of sphingolipid metabolism inhibitors in phylogenetically diverse species of the filamentous fungus Fusarium.</title>
        <authorList>
            <person name="Kim H.-S."/>
            <person name="Busman M."/>
            <person name="Brown D.W."/>
            <person name="Divon H."/>
            <person name="Uhlig S."/>
            <person name="Proctor R.H."/>
        </authorList>
    </citation>
    <scope>NUCLEOTIDE SEQUENCE [LARGE SCALE GENOMIC DNA]</scope>
    <source>
        <strain evidence="2 3">NRRL 13308</strain>
    </source>
</reference>
<feature type="region of interest" description="Disordered" evidence="1">
    <location>
        <begin position="218"/>
        <end position="237"/>
    </location>
</feature>
<evidence type="ECO:0000313" key="2">
    <source>
        <dbReference type="EMBL" id="KAF4438629.1"/>
    </source>
</evidence>
<dbReference type="OrthoDB" id="4991401at2759"/>
<proteinExistence type="predicted"/>
<dbReference type="Proteomes" id="UP000536711">
    <property type="component" value="Unassembled WGS sequence"/>
</dbReference>
<sequence>MYQSQLPVASYAGNFINAMNQRLEQLYLLGVLRVRLQADEHGFPTFVATPDKPLKFLVPTNYDRGSLSVTLQRLFTAGEKDIVTETFTEVDSARLQILGDLKLMDKFLAKSTTSATAQELANGDTLAVCPQSMARIIRYDGVISPDQGWWDRVAHDVRRYNENSFKLINAFSEEMAQARDEKVRAYGWANVARAAEHVKKFLEWQLNADLLVSMNEAMNGFDSPPDDEEVRSEQEVY</sequence>
<comment type="caution">
    <text evidence="2">The sequence shown here is derived from an EMBL/GenBank/DDBJ whole genome shotgun (WGS) entry which is preliminary data.</text>
</comment>
<keyword evidence="3" id="KW-1185">Reference proteome</keyword>